<dbReference type="SUPFAM" id="SSF117281">
    <property type="entry name" value="Kelch motif"/>
    <property type="match status" value="1"/>
</dbReference>
<sequence length="393" mass="45086">MGNIGSTSTWIVGGPVGLGLAAYMYDNRIRNRVRSGDNLKIRIPELPEEVVDRIQAYLPVSSYFRSRTVSRRWRTTLFVPNFLEIRTEVHSKEAWLFILSYRRCRNWSFAYDPAFDRWHKIPLSFLPPDFMYPTAAAGGLLCIRAYMDGDQVLSVCNPLLKLWKALPAWLEDRIDPVIGIDINPLTQEYKIVAVGSYESGATTEVYDSRMNCWSVTGKLPRKMSFARSAFCNGFFYCLTSGPPDALLAYSMEGGVWRVVPVSRPSFLWYGDIVEYLGRLLLVGALRIDQSFEGVRIWELRESDSVAEWEEVETMPDRLFKDFYRKGKMFYSFQCVGSGNSLYLHVKKTPRVLVCNLGSRPPTWRWLPNSPTCADWSEVSIWGFCINPRMSVSI</sequence>
<dbReference type="InterPro" id="IPR036047">
    <property type="entry name" value="F-box-like_dom_sf"/>
</dbReference>
<dbReference type="Proteomes" id="UP001497512">
    <property type="component" value="Chromosome 18"/>
</dbReference>
<dbReference type="InterPro" id="IPR015915">
    <property type="entry name" value="Kelch-typ_b-propeller"/>
</dbReference>
<protein>
    <recommendedName>
        <fullName evidence="1">F-box domain-containing protein</fullName>
    </recommendedName>
</protein>
<organism evidence="2 3">
    <name type="scientific">Sphagnum troendelagicum</name>
    <dbReference type="NCBI Taxonomy" id="128251"/>
    <lineage>
        <taxon>Eukaryota</taxon>
        <taxon>Viridiplantae</taxon>
        <taxon>Streptophyta</taxon>
        <taxon>Embryophyta</taxon>
        <taxon>Bryophyta</taxon>
        <taxon>Sphagnophytina</taxon>
        <taxon>Sphagnopsida</taxon>
        <taxon>Sphagnales</taxon>
        <taxon>Sphagnaceae</taxon>
        <taxon>Sphagnum</taxon>
    </lineage>
</organism>
<dbReference type="SUPFAM" id="SSF81383">
    <property type="entry name" value="F-box domain"/>
    <property type="match status" value="1"/>
</dbReference>
<dbReference type="InterPro" id="IPR050796">
    <property type="entry name" value="SCF_F-box_component"/>
</dbReference>
<feature type="domain" description="F-box" evidence="1">
    <location>
        <begin position="40"/>
        <end position="77"/>
    </location>
</feature>
<dbReference type="PROSITE" id="PS50181">
    <property type="entry name" value="FBOX"/>
    <property type="match status" value="1"/>
</dbReference>
<evidence type="ECO:0000259" key="1">
    <source>
        <dbReference type="PROSITE" id="PS50181"/>
    </source>
</evidence>
<evidence type="ECO:0000313" key="2">
    <source>
        <dbReference type="EMBL" id="CAK9210450.1"/>
    </source>
</evidence>
<dbReference type="Gene3D" id="2.120.10.80">
    <property type="entry name" value="Kelch-type beta propeller"/>
    <property type="match status" value="1"/>
</dbReference>
<dbReference type="Gene3D" id="1.20.1280.50">
    <property type="match status" value="1"/>
</dbReference>
<dbReference type="PANTHER" id="PTHR31672">
    <property type="entry name" value="BNACNNG10540D PROTEIN"/>
    <property type="match status" value="1"/>
</dbReference>
<gene>
    <name evidence="2" type="ORF">CSSPTR1EN2_LOCUS10166</name>
</gene>
<keyword evidence="3" id="KW-1185">Reference proteome</keyword>
<reference evidence="2" key="1">
    <citation type="submission" date="2024-02" db="EMBL/GenBank/DDBJ databases">
        <authorList>
            <consortium name="ELIXIR-Norway"/>
            <consortium name="Elixir Norway"/>
        </authorList>
    </citation>
    <scope>NUCLEOTIDE SEQUENCE</scope>
</reference>
<accession>A0ABP0U134</accession>
<dbReference type="PANTHER" id="PTHR31672:SF2">
    <property type="entry name" value="F-BOX DOMAIN-CONTAINING PROTEIN"/>
    <property type="match status" value="1"/>
</dbReference>
<dbReference type="InterPro" id="IPR001810">
    <property type="entry name" value="F-box_dom"/>
</dbReference>
<evidence type="ECO:0000313" key="3">
    <source>
        <dbReference type="Proteomes" id="UP001497512"/>
    </source>
</evidence>
<dbReference type="Pfam" id="PF00646">
    <property type="entry name" value="F-box"/>
    <property type="match status" value="1"/>
</dbReference>
<dbReference type="EMBL" id="OZ019910">
    <property type="protein sequence ID" value="CAK9210450.1"/>
    <property type="molecule type" value="Genomic_DNA"/>
</dbReference>
<name>A0ABP0U134_9BRYO</name>
<proteinExistence type="predicted"/>
<dbReference type="SMART" id="SM00256">
    <property type="entry name" value="FBOX"/>
    <property type="match status" value="1"/>
</dbReference>